<comment type="caution">
    <text evidence="2">The sequence shown here is derived from an EMBL/GenBank/DDBJ whole genome shotgun (WGS) entry which is preliminary data.</text>
</comment>
<proteinExistence type="predicted"/>
<dbReference type="Proteomes" id="UP000765509">
    <property type="component" value="Unassembled WGS sequence"/>
</dbReference>
<reference evidence="2" key="1">
    <citation type="submission" date="2021-03" db="EMBL/GenBank/DDBJ databases">
        <title>Draft genome sequence of rust myrtle Austropuccinia psidii MF-1, a brazilian biotype.</title>
        <authorList>
            <person name="Quecine M.C."/>
            <person name="Pachon D.M.R."/>
            <person name="Bonatelli M.L."/>
            <person name="Correr F.H."/>
            <person name="Franceschini L.M."/>
            <person name="Leite T.F."/>
            <person name="Margarido G.R.A."/>
            <person name="Almeida C.A."/>
            <person name="Ferrarezi J.A."/>
            <person name="Labate C.A."/>
        </authorList>
    </citation>
    <scope>NUCLEOTIDE SEQUENCE</scope>
    <source>
        <strain evidence="2">MF-1</strain>
    </source>
</reference>
<organism evidence="2 3">
    <name type="scientific">Austropuccinia psidii MF-1</name>
    <dbReference type="NCBI Taxonomy" id="1389203"/>
    <lineage>
        <taxon>Eukaryota</taxon>
        <taxon>Fungi</taxon>
        <taxon>Dikarya</taxon>
        <taxon>Basidiomycota</taxon>
        <taxon>Pucciniomycotina</taxon>
        <taxon>Pucciniomycetes</taxon>
        <taxon>Pucciniales</taxon>
        <taxon>Sphaerophragmiaceae</taxon>
        <taxon>Austropuccinia</taxon>
    </lineage>
</organism>
<dbReference type="EMBL" id="AVOT02042280">
    <property type="protein sequence ID" value="MBW0537677.1"/>
    <property type="molecule type" value="Genomic_DNA"/>
</dbReference>
<accession>A0A9Q3FIK4</accession>
<sequence>MKNGAYQKWKKIFNPTRWLWTRKRQEQSQIWKVFLKKDMSGGCQSFPHSPRSVPPNFDVNSEPELIEGNISRAEPFPSGSNRNISVPIQKLVQRSKRRGVGNMPKPLAGGHELLLTDQELSGQGQKDKELVEEPKSSIHRPEEGTGNDSRFGERRPVVSTSSKPASEVSKDKPKGPQKNQRGPKNHQGKGKGKANWHRPYPQGCKISKLEPSAVDSVLNMARTLMEFTAKEQEKINRTFPCK</sequence>
<evidence type="ECO:0000313" key="3">
    <source>
        <dbReference type="Proteomes" id="UP000765509"/>
    </source>
</evidence>
<evidence type="ECO:0000313" key="2">
    <source>
        <dbReference type="EMBL" id="MBW0537677.1"/>
    </source>
</evidence>
<name>A0A9Q3FIK4_9BASI</name>
<evidence type="ECO:0000256" key="1">
    <source>
        <dbReference type="SAM" id="MobiDB-lite"/>
    </source>
</evidence>
<feature type="compositionally biased region" description="Basic and acidic residues" evidence="1">
    <location>
        <begin position="125"/>
        <end position="143"/>
    </location>
</feature>
<dbReference type="AlphaFoldDB" id="A0A9Q3FIK4"/>
<protein>
    <submittedName>
        <fullName evidence="2">Uncharacterized protein</fullName>
    </submittedName>
</protein>
<feature type="region of interest" description="Disordered" evidence="1">
    <location>
        <begin position="121"/>
        <end position="207"/>
    </location>
</feature>
<feature type="compositionally biased region" description="Basic residues" evidence="1">
    <location>
        <begin position="181"/>
        <end position="196"/>
    </location>
</feature>
<keyword evidence="3" id="KW-1185">Reference proteome</keyword>
<gene>
    <name evidence="2" type="ORF">O181_077392</name>
</gene>